<name>A0A1I1V6N5_9BACI</name>
<dbReference type="CDD" id="cd01878">
    <property type="entry name" value="HflX"/>
    <property type="match status" value="1"/>
</dbReference>
<gene>
    <name evidence="6" type="primary">hflX</name>
    <name evidence="10" type="ORF">SAMN05216238_10481</name>
</gene>
<comment type="similarity">
    <text evidence="6">Belongs to the TRAFAC class OBG-HflX-like GTPase superfamily. HflX GTPase family.</text>
</comment>
<keyword evidence="11" id="KW-1185">Reference proteome</keyword>
<dbReference type="Pfam" id="PF16360">
    <property type="entry name" value="GTP-bdg_M"/>
    <property type="match status" value="1"/>
</dbReference>
<dbReference type="InterPro" id="IPR005225">
    <property type="entry name" value="Small_GTP-bd"/>
</dbReference>
<keyword evidence="2 8" id="KW-0479">Metal-binding</keyword>
<dbReference type="PIRSF" id="PIRSF006809">
    <property type="entry name" value="GTP-binding_hflX_prd"/>
    <property type="match status" value="1"/>
</dbReference>
<feature type="binding site" evidence="7">
    <location>
        <begin position="314"/>
        <end position="317"/>
    </location>
    <ligand>
        <name>GTP</name>
        <dbReference type="ChEBI" id="CHEBI:37565"/>
    </ligand>
</feature>
<evidence type="ECO:0000313" key="10">
    <source>
        <dbReference type="EMBL" id="SFD78701.1"/>
    </source>
</evidence>
<accession>A0A1I1V6N5</accession>
<evidence type="ECO:0000256" key="3">
    <source>
        <dbReference type="ARBA" id="ARBA00022741"/>
    </source>
</evidence>
<dbReference type="FunFam" id="3.40.50.11060:FF:000001">
    <property type="entry name" value="GTPase HflX"/>
    <property type="match status" value="1"/>
</dbReference>
<dbReference type="PANTHER" id="PTHR10229">
    <property type="entry name" value="GTP-BINDING PROTEIN HFLX"/>
    <property type="match status" value="1"/>
</dbReference>
<keyword evidence="3 6" id="KW-0547">Nucleotide-binding</keyword>
<dbReference type="GO" id="GO:0005525">
    <property type="term" value="F:GTP binding"/>
    <property type="evidence" value="ECO:0007669"/>
    <property type="project" value="UniProtKB-UniRule"/>
</dbReference>
<feature type="binding site" evidence="7">
    <location>
        <begin position="248"/>
        <end position="251"/>
    </location>
    <ligand>
        <name>GTP</name>
        <dbReference type="ChEBI" id="CHEBI:37565"/>
    </ligand>
</feature>
<reference evidence="11" key="1">
    <citation type="submission" date="2016-10" db="EMBL/GenBank/DDBJ databases">
        <authorList>
            <person name="Varghese N."/>
            <person name="Submissions S."/>
        </authorList>
    </citation>
    <scope>NUCLEOTIDE SEQUENCE [LARGE SCALE GENOMIC DNA]</scope>
    <source>
        <strain evidence="11">DSM 22530</strain>
    </source>
</reference>
<evidence type="ECO:0000256" key="1">
    <source>
        <dbReference type="ARBA" id="ARBA00022490"/>
    </source>
</evidence>
<proteinExistence type="inferred from homology"/>
<evidence type="ECO:0000256" key="4">
    <source>
        <dbReference type="ARBA" id="ARBA00022842"/>
    </source>
</evidence>
<organism evidence="10 11">
    <name type="scientific">Lentibacillus persicus</name>
    <dbReference type="NCBI Taxonomy" id="640948"/>
    <lineage>
        <taxon>Bacteria</taxon>
        <taxon>Bacillati</taxon>
        <taxon>Bacillota</taxon>
        <taxon>Bacilli</taxon>
        <taxon>Bacillales</taxon>
        <taxon>Bacillaceae</taxon>
        <taxon>Lentibacillus</taxon>
    </lineage>
</organism>
<dbReference type="Pfam" id="PF13167">
    <property type="entry name" value="GTP-bdg_N"/>
    <property type="match status" value="1"/>
</dbReference>
<evidence type="ECO:0000256" key="6">
    <source>
        <dbReference type="HAMAP-Rule" id="MF_00900"/>
    </source>
</evidence>
<keyword evidence="4 8" id="KW-0460">Magnesium</keyword>
<dbReference type="GO" id="GO:0003924">
    <property type="term" value="F:GTPase activity"/>
    <property type="evidence" value="ECO:0007669"/>
    <property type="project" value="UniProtKB-UniRule"/>
</dbReference>
<keyword evidence="5 6" id="KW-0342">GTP-binding</keyword>
<dbReference type="Gene3D" id="3.40.50.300">
    <property type="entry name" value="P-loop containing nucleotide triphosphate hydrolases"/>
    <property type="match status" value="1"/>
</dbReference>
<protein>
    <recommendedName>
        <fullName evidence="6">GTPase HflX</fullName>
    </recommendedName>
    <alternativeName>
        <fullName evidence="6">GTP-binding protein HflX</fullName>
    </alternativeName>
</protein>
<dbReference type="Proteomes" id="UP000199474">
    <property type="component" value="Unassembled WGS sequence"/>
</dbReference>
<feature type="domain" description="Hflx-type G" evidence="9">
    <location>
        <begin position="195"/>
        <end position="356"/>
    </location>
</feature>
<dbReference type="PROSITE" id="PS51705">
    <property type="entry name" value="G_HFLX"/>
    <property type="match status" value="1"/>
</dbReference>
<feature type="binding site" evidence="8">
    <location>
        <position position="228"/>
    </location>
    <ligand>
        <name>Mg(2+)</name>
        <dbReference type="ChEBI" id="CHEBI:18420"/>
    </ligand>
</feature>
<sequence>MPEKVLVIAVKMPEDNDERFESSLAELKSLSHTAGGTVEKVMIQNRQRIHPTYYIGEGKMEEIREAAEHLGTELIISNDELSAGQLRNLTDRIGVRIIDRSQLILDIFAQRARTKEGKLQVELAQLEYTLPRLRGRGEEMSRLGAGIGTRGPGETKLETDQRHIRRRIDDIKKQLNQVVKQREQYRKRRKSNDAFQIAIVGYTNAGKSTLFNQLTKGDAMVENQLFATLDPLTRQIQLPSGFQTLITDTVGFIQDLPTSLIAAFKSTLEEVGEADFIMHVVDVSNPDLEQHQKTVDRLLEELGANKIPKLVVYNKKDRLKTDFIPMQHPNILISAAESNDISRLREQLEAAIKREWDEYSVSLAPDEGKLLHRFEQETIVTHRAFEEARNQYYVTGYIRQQHPLRSLVKEH</sequence>
<evidence type="ECO:0000256" key="5">
    <source>
        <dbReference type="ARBA" id="ARBA00023134"/>
    </source>
</evidence>
<dbReference type="InterPro" id="IPR025121">
    <property type="entry name" value="GTPase_HflX_N"/>
</dbReference>
<dbReference type="PANTHER" id="PTHR10229:SF0">
    <property type="entry name" value="GTP-BINDING PROTEIN 6-RELATED"/>
    <property type="match status" value="1"/>
</dbReference>
<dbReference type="InterPro" id="IPR042108">
    <property type="entry name" value="GTPase_HflX_N_sf"/>
</dbReference>
<dbReference type="NCBIfam" id="TIGR03156">
    <property type="entry name" value="GTP_HflX"/>
    <property type="match status" value="1"/>
</dbReference>
<dbReference type="PRINTS" id="PR00326">
    <property type="entry name" value="GTP1OBG"/>
</dbReference>
<dbReference type="HAMAP" id="MF_00900">
    <property type="entry name" value="GTPase_HflX"/>
    <property type="match status" value="1"/>
</dbReference>
<evidence type="ECO:0000256" key="8">
    <source>
        <dbReference type="PIRSR" id="PIRSR006809-2"/>
    </source>
</evidence>
<feature type="binding site" evidence="7">
    <location>
        <begin position="201"/>
        <end position="208"/>
    </location>
    <ligand>
        <name>GTP</name>
        <dbReference type="ChEBI" id="CHEBI:37565"/>
    </ligand>
</feature>
<comment type="subunit">
    <text evidence="6">Monomer. Associates with the 50S ribosomal subunit.</text>
</comment>
<comment type="subcellular location">
    <subcellularLocation>
        <location evidence="6">Cytoplasm</location>
    </subcellularLocation>
    <text evidence="6">May associate with membranes.</text>
</comment>
<dbReference type="InterPro" id="IPR006073">
    <property type="entry name" value="GTP-bd"/>
</dbReference>
<evidence type="ECO:0000256" key="7">
    <source>
        <dbReference type="PIRSR" id="PIRSR006809-1"/>
    </source>
</evidence>
<dbReference type="InterPro" id="IPR027417">
    <property type="entry name" value="P-loop_NTPase"/>
</dbReference>
<dbReference type="AlphaFoldDB" id="A0A1I1V6N5"/>
<evidence type="ECO:0000256" key="2">
    <source>
        <dbReference type="ARBA" id="ARBA00022723"/>
    </source>
</evidence>
<dbReference type="SUPFAM" id="SSF52540">
    <property type="entry name" value="P-loop containing nucleoside triphosphate hydrolases"/>
    <property type="match status" value="1"/>
</dbReference>
<dbReference type="RefSeq" id="WP_090083332.1">
    <property type="nucleotide sequence ID" value="NZ_FOMR01000004.1"/>
</dbReference>
<dbReference type="EMBL" id="FOMR01000004">
    <property type="protein sequence ID" value="SFD78701.1"/>
    <property type="molecule type" value="Genomic_DNA"/>
</dbReference>
<comment type="function">
    <text evidence="6">GTPase that associates with the 50S ribosomal subunit and may have a role during protein synthesis or ribosome biogenesis.</text>
</comment>
<dbReference type="OrthoDB" id="9812272at2"/>
<keyword evidence="1 6" id="KW-0963">Cytoplasm</keyword>
<dbReference type="Pfam" id="PF01926">
    <property type="entry name" value="MMR_HSR1"/>
    <property type="match status" value="1"/>
</dbReference>
<dbReference type="GO" id="GO:0005737">
    <property type="term" value="C:cytoplasm"/>
    <property type="evidence" value="ECO:0007669"/>
    <property type="project" value="UniProtKB-SubCell"/>
</dbReference>
<feature type="binding site" evidence="8">
    <location>
        <position position="208"/>
    </location>
    <ligand>
        <name>Mg(2+)</name>
        <dbReference type="ChEBI" id="CHEBI:18420"/>
    </ligand>
</feature>
<dbReference type="GO" id="GO:0046872">
    <property type="term" value="F:metal ion binding"/>
    <property type="evidence" value="ECO:0007669"/>
    <property type="project" value="UniProtKB-KW"/>
</dbReference>
<evidence type="ECO:0000259" key="9">
    <source>
        <dbReference type="PROSITE" id="PS51705"/>
    </source>
</evidence>
<dbReference type="GO" id="GO:0043022">
    <property type="term" value="F:ribosome binding"/>
    <property type="evidence" value="ECO:0007669"/>
    <property type="project" value="TreeGrafter"/>
</dbReference>
<dbReference type="Gene3D" id="6.10.250.2860">
    <property type="match status" value="1"/>
</dbReference>
<dbReference type="InterPro" id="IPR016496">
    <property type="entry name" value="GTPase_HflX"/>
</dbReference>
<dbReference type="InterPro" id="IPR030394">
    <property type="entry name" value="G_HFLX_dom"/>
</dbReference>
<dbReference type="STRING" id="640948.SAMN05216238_10481"/>
<dbReference type="NCBIfam" id="TIGR00231">
    <property type="entry name" value="small_GTP"/>
    <property type="match status" value="1"/>
</dbReference>
<evidence type="ECO:0000313" key="11">
    <source>
        <dbReference type="Proteomes" id="UP000199474"/>
    </source>
</evidence>
<comment type="cofactor">
    <cofactor evidence="8">
        <name>Mg(2+)</name>
        <dbReference type="ChEBI" id="CHEBI:18420"/>
    </cofactor>
</comment>
<dbReference type="InterPro" id="IPR032305">
    <property type="entry name" value="GTP-bd_M"/>
</dbReference>
<feature type="binding site" evidence="7">
    <location>
        <begin position="226"/>
        <end position="230"/>
    </location>
    <ligand>
        <name>GTP</name>
        <dbReference type="ChEBI" id="CHEBI:37565"/>
    </ligand>
</feature>
<dbReference type="Gene3D" id="3.40.50.11060">
    <property type="entry name" value="GTPase HflX, N-terminal domain"/>
    <property type="match status" value="1"/>
</dbReference>